<proteinExistence type="predicted"/>
<organism evidence="1">
    <name type="scientific">Dulem virus 37</name>
    <dbReference type="NCBI Taxonomy" id="3145755"/>
    <lineage>
        <taxon>Viruses</taxon>
        <taxon>Duplodnaviria</taxon>
        <taxon>Heunggongvirae</taxon>
        <taxon>Uroviricota</taxon>
        <taxon>Caudoviricetes</taxon>
    </lineage>
</organism>
<dbReference type="EMBL" id="PP511443">
    <property type="protein sequence ID" value="XCD04244.1"/>
    <property type="molecule type" value="Genomic_DNA"/>
</dbReference>
<protein>
    <submittedName>
        <fullName evidence="1">Uncharacterized protein</fullName>
    </submittedName>
</protein>
<dbReference type="PROSITE" id="PS51257">
    <property type="entry name" value="PROKAR_LIPOPROTEIN"/>
    <property type="match status" value="1"/>
</dbReference>
<evidence type="ECO:0000313" key="1">
    <source>
        <dbReference type="EMBL" id="XCD04244.1"/>
    </source>
</evidence>
<name>A0AAU8AXS5_9CAUD</name>
<sequence>MKKILAFIITMLLAILFSGCVSQSEADGTAEAFVPTGELSAQNVIIDIANDNNGYYELMADVTVSFDDDGMITWVAAEDAVVLAFQVSDYYEGGVYVYSGTEMDELLSALKAIAENADSNDAEDLQDIIERLENGGPIEGAST</sequence>
<reference evidence="1" key="1">
    <citation type="submission" date="2024-03" db="EMBL/GenBank/DDBJ databases">
        <title>Diverse circular DNA viruses in blood, oral, and fecal samples of captive lemurs.</title>
        <authorList>
            <person name="Paietta E.N."/>
            <person name="Kraberger S."/>
            <person name="Lund M.C."/>
            <person name="Custer J.M."/>
            <person name="Vargas K.M."/>
            <person name="Ehmke E.E."/>
            <person name="Yoder A.D."/>
            <person name="Varsani A."/>
        </authorList>
    </citation>
    <scope>NUCLEOTIDE SEQUENCE</scope>
    <source>
        <strain evidence="1">Duke_22FF_208</strain>
    </source>
</reference>
<accession>A0AAU8AXS5</accession>